<evidence type="ECO:0000313" key="3">
    <source>
        <dbReference type="EMBL" id="BBB91585.1"/>
    </source>
</evidence>
<proteinExistence type="predicted"/>
<feature type="domain" description="SLH" evidence="2">
    <location>
        <begin position="25"/>
        <end position="88"/>
    </location>
</feature>
<organism evidence="3 4">
    <name type="scientific">Methylomusa anaerophila</name>
    <dbReference type="NCBI Taxonomy" id="1930071"/>
    <lineage>
        <taxon>Bacteria</taxon>
        <taxon>Bacillati</taxon>
        <taxon>Bacillota</taxon>
        <taxon>Negativicutes</taxon>
        <taxon>Selenomonadales</taxon>
        <taxon>Sporomusaceae</taxon>
        <taxon>Methylomusa</taxon>
    </lineage>
</organism>
<dbReference type="AlphaFoldDB" id="A0A348AKI7"/>
<feature type="chain" id="PRO_5016559418" evidence="1">
    <location>
        <begin position="24"/>
        <end position="449"/>
    </location>
</feature>
<evidence type="ECO:0000256" key="1">
    <source>
        <dbReference type="SAM" id="SignalP"/>
    </source>
</evidence>
<gene>
    <name evidence="3" type="primary">omp-alpha_4</name>
    <name evidence="3" type="ORF">MAMMFC1_02269</name>
</gene>
<evidence type="ECO:0000259" key="2">
    <source>
        <dbReference type="PROSITE" id="PS51272"/>
    </source>
</evidence>
<dbReference type="EMBL" id="AP018449">
    <property type="protein sequence ID" value="BBB91585.1"/>
    <property type="molecule type" value="Genomic_DNA"/>
</dbReference>
<dbReference type="InterPro" id="IPR051465">
    <property type="entry name" value="Cell_Envelope_Struct_Comp"/>
</dbReference>
<dbReference type="Proteomes" id="UP000276437">
    <property type="component" value="Chromosome"/>
</dbReference>
<dbReference type="SUPFAM" id="SSF56935">
    <property type="entry name" value="Porins"/>
    <property type="match status" value="1"/>
</dbReference>
<accession>A0A348AKI7</accession>
<dbReference type="RefSeq" id="WP_126308582.1">
    <property type="nucleotide sequence ID" value="NZ_AP018449.1"/>
</dbReference>
<keyword evidence="1" id="KW-0732">Signal</keyword>
<feature type="signal peptide" evidence="1">
    <location>
        <begin position="1"/>
        <end position="23"/>
    </location>
</feature>
<dbReference type="OrthoDB" id="5845122at2"/>
<dbReference type="PANTHER" id="PTHR43308">
    <property type="entry name" value="OUTER MEMBRANE PROTEIN ALPHA-RELATED"/>
    <property type="match status" value="1"/>
</dbReference>
<reference evidence="3 4" key="1">
    <citation type="journal article" date="2018" name="Int. J. Syst. Evol. Microbiol.">
        <title>Methylomusa anaerophila gen. nov., sp. nov., an anaerobic methanol-utilizing bacterium isolated from a microbial fuel cell.</title>
        <authorList>
            <person name="Amano N."/>
            <person name="Yamamuro A."/>
            <person name="Miyahara M."/>
            <person name="Kouzuma A."/>
            <person name="Abe T."/>
            <person name="Watanabe K."/>
        </authorList>
    </citation>
    <scope>NUCLEOTIDE SEQUENCE [LARGE SCALE GENOMIC DNA]</scope>
    <source>
        <strain evidence="3 4">MMFC1</strain>
    </source>
</reference>
<dbReference type="Pfam" id="PF00395">
    <property type="entry name" value="SLH"/>
    <property type="match status" value="1"/>
</dbReference>
<dbReference type="KEGG" id="mana:MAMMFC1_02269"/>
<dbReference type="PANTHER" id="PTHR43308:SF1">
    <property type="entry name" value="OUTER MEMBRANE PROTEIN ALPHA"/>
    <property type="match status" value="1"/>
</dbReference>
<dbReference type="InterPro" id="IPR001119">
    <property type="entry name" value="SLH_dom"/>
</dbReference>
<sequence>MKKTASLAMAAVFALSVAGTALAAPANPFVDVPAQHWAYGAVNKLVKAGIVSGYGDGTYKGDRTLTRYEMATVVAKAMANSEKADAETKAVLDKLQAEFATELNNLGVRVDNLEKNASTIKFTGDARIRYQQNPSGGDSSAVNNTSSNFQERVRLNLTADIADNLKFIGRIEAQNESNQRAANSNTRESRTDSLTYDRAEFLYSNGNFSASVGRILPTLGEGLIWDGSSSNGAPIDGTYLTYNFDNKIKLSAGYGDLDANNKFDVSTNAFFADLRAKVSNNVNLTAAYMKPNNVTVAGGLNGAAVPYNYKWFSYGFDAKLGPNFTLIGEGIRNNAADLPADAQKTGWWTRLKYKDINVANPGTFAVYVDYLKVGNWAVDPAGWGHTLNVAGGDYIGGNGAKGWGLGLQYVYAKNADLEFRYYDLEPYDSSKSGFDNYKKSYSVITNFRF</sequence>
<evidence type="ECO:0000313" key="4">
    <source>
        <dbReference type="Proteomes" id="UP000276437"/>
    </source>
</evidence>
<dbReference type="PROSITE" id="PS51272">
    <property type="entry name" value="SLH"/>
    <property type="match status" value="1"/>
</dbReference>
<name>A0A348AKI7_9FIRM</name>
<protein>
    <submittedName>
        <fullName evidence="3">Outer membrane protein alpha</fullName>
    </submittedName>
</protein>
<keyword evidence="4" id="KW-1185">Reference proteome</keyword>